<keyword evidence="3" id="KW-1185">Reference proteome</keyword>
<dbReference type="AlphaFoldDB" id="A0A139IJD2"/>
<evidence type="ECO:0000259" key="1">
    <source>
        <dbReference type="PROSITE" id="PS50280"/>
    </source>
</evidence>
<dbReference type="STRING" id="113226.A0A139IJD2"/>
<dbReference type="OrthoDB" id="610608at2759"/>
<reference evidence="2 3" key="1">
    <citation type="submission" date="2015-07" db="EMBL/GenBank/DDBJ databases">
        <title>Comparative genomics of the Sigatoka disease complex on banana suggests a link between parallel evolutionary changes in Pseudocercospora fijiensis and Pseudocercospora eumusae and increased virulence on the banana host.</title>
        <authorList>
            <person name="Chang T.-C."/>
            <person name="Salvucci A."/>
            <person name="Crous P.W."/>
            <person name="Stergiopoulos I."/>
        </authorList>
    </citation>
    <scope>NUCLEOTIDE SEQUENCE [LARGE SCALE GENOMIC DNA]</scope>
    <source>
        <strain evidence="2 3">CBS 116634</strain>
    </source>
</reference>
<dbReference type="EMBL" id="LFZO01000076">
    <property type="protein sequence ID" value="KXT14745.1"/>
    <property type="molecule type" value="Genomic_DNA"/>
</dbReference>
<dbReference type="Proteomes" id="UP000073492">
    <property type="component" value="Unassembled WGS sequence"/>
</dbReference>
<name>A0A139IJD2_9PEZI</name>
<accession>A0A139IJD2</accession>
<protein>
    <recommendedName>
        <fullName evidence="1">SET domain-containing protein</fullName>
    </recommendedName>
</protein>
<dbReference type="PROSITE" id="PS50280">
    <property type="entry name" value="SET"/>
    <property type="match status" value="1"/>
</dbReference>
<evidence type="ECO:0000313" key="3">
    <source>
        <dbReference type="Proteomes" id="UP000073492"/>
    </source>
</evidence>
<feature type="domain" description="SET" evidence="1">
    <location>
        <begin position="87"/>
        <end position="228"/>
    </location>
</feature>
<sequence>MIRYSVLEVRTVIPIPGQRKVMVMPSKTKMNHLPAKLPRNWPDEIKFLRDQSYTALATELRPTLSRAPSDNQSWIQIQSHLIHAVTPHVQIVTIDDEKHPAAGQRGLFAAEHLIPDQFILLYLGKVHSNSLSDTNPHSDYDLSLDREIGLSVDAAEEGNESRCANDYRGIVDRPNAEFRDCYIQVPSTKRADGVRWERRVGIFVLSAGKAGLRKGGIKAGKEILVSYGKGFWEGRKLLGMFRKDEAMRKTAQIALEC</sequence>
<gene>
    <name evidence="2" type="ORF">AC579_4412</name>
</gene>
<proteinExistence type="predicted"/>
<organism evidence="2 3">
    <name type="scientific">Pseudocercospora musae</name>
    <dbReference type="NCBI Taxonomy" id="113226"/>
    <lineage>
        <taxon>Eukaryota</taxon>
        <taxon>Fungi</taxon>
        <taxon>Dikarya</taxon>
        <taxon>Ascomycota</taxon>
        <taxon>Pezizomycotina</taxon>
        <taxon>Dothideomycetes</taxon>
        <taxon>Dothideomycetidae</taxon>
        <taxon>Mycosphaerellales</taxon>
        <taxon>Mycosphaerellaceae</taxon>
        <taxon>Pseudocercospora</taxon>
    </lineage>
</organism>
<dbReference type="SUPFAM" id="SSF82199">
    <property type="entry name" value="SET domain"/>
    <property type="match status" value="1"/>
</dbReference>
<evidence type="ECO:0000313" key="2">
    <source>
        <dbReference type="EMBL" id="KXT14745.1"/>
    </source>
</evidence>
<dbReference type="InterPro" id="IPR001214">
    <property type="entry name" value="SET_dom"/>
</dbReference>
<dbReference type="Gene3D" id="2.170.270.10">
    <property type="entry name" value="SET domain"/>
    <property type="match status" value="1"/>
</dbReference>
<dbReference type="InterPro" id="IPR046341">
    <property type="entry name" value="SET_dom_sf"/>
</dbReference>
<comment type="caution">
    <text evidence="2">The sequence shown here is derived from an EMBL/GenBank/DDBJ whole genome shotgun (WGS) entry which is preliminary data.</text>
</comment>